<dbReference type="AlphaFoldDB" id="A0A1G1WSJ6"/>
<dbReference type="InterPro" id="IPR029063">
    <property type="entry name" value="SAM-dependent_MTases_sf"/>
</dbReference>
<gene>
    <name evidence="3" type="ORF">A3J50_03250</name>
</gene>
<dbReference type="InterPro" id="IPR013216">
    <property type="entry name" value="Methyltransf_11"/>
</dbReference>
<evidence type="ECO:0000313" key="3">
    <source>
        <dbReference type="EMBL" id="OGY30300.1"/>
    </source>
</evidence>
<dbReference type="SUPFAM" id="SSF53335">
    <property type="entry name" value="S-adenosyl-L-methionine-dependent methyltransferases"/>
    <property type="match status" value="1"/>
</dbReference>
<dbReference type="Gene3D" id="3.40.50.150">
    <property type="entry name" value="Vaccinia Virus protein VP39"/>
    <property type="match status" value="1"/>
</dbReference>
<feature type="domain" description="Methyltransferase type 11" evidence="2">
    <location>
        <begin position="84"/>
        <end position="178"/>
    </location>
</feature>
<dbReference type="Pfam" id="PF08241">
    <property type="entry name" value="Methyltransf_11"/>
    <property type="match status" value="1"/>
</dbReference>
<accession>A0A1G1WSJ6</accession>
<reference evidence="3 4" key="1">
    <citation type="journal article" date="2016" name="Nat. Commun.">
        <title>Thousands of microbial genomes shed light on interconnected biogeochemical processes in an aquifer system.</title>
        <authorList>
            <person name="Anantharaman K."/>
            <person name="Brown C.T."/>
            <person name="Hug L.A."/>
            <person name="Sharon I."/>
            <person name="Castelle C.J."/>
            <person name="Probst A.J."/>
            <person name="Thomas B.C."/>
            <person name="Singh A."/>
            <person name="Wilkins M.J."/>
            <person name="Karaoz U."/>
            <person name="Brodie E.L."/>
            <person name="Williams K.H."/>
            <person name="Hubbard S.S."/>
            <person name="Banfield J.F."/>
        </authorList>
    </citation>
    <scope>NUCLEOTIDE SEQUENCE [LARGE SCALE GENOMIC DNA]</scope>
</reference>
<keyword evidence="1" id="KW-0808">Transferase</keyword>
<sequence length="299" mass="33983">MNLEEKLRRIKKVFDIAKVRSIKTDQEAINKYYKINSLSYSFFHDPSYIHIGITRNGSYQKDDLVEPVRVVEIYLQGIKAKKVLELAAGRGANSLYLAKRNTETEFHGLDLPGGQLSGVKNNCSNFYPHFGDYHNLDEFKPNSFDLVFIIESLCYSNDKEKVLAQARKVLKPNGLLVVIDGYLNKNTDELSNDEILAVDVAQKGMLIENFENYDLFKAKVIKSGFKVIFEEDVSPLTLPTLRSFEKKADAFFCLPIFLSKLLIRALPHEFTNNVISAFLLVDLINLDVGNYIILVSKKG</sequence>
<evidence type="ECO:0000313" key="4">
    <source>
        <dbReference type="Proteomes" id="UP000177821"/>
    </source>
</evidence>
<organism evidence="3 4">
    <name type="scientific">Candidatus Woykebacteria bacterium RIFCSPHIGHO2_02_FULL_43_16b</name>
    <dbReference type="NCBI Taxonomy" id="1802601"/>
    <lineage>
        <taxon>Bacteria</taxon>
        <taxon>Candidatus Woykeibacteriota</taxon>
    </lineage>
</organism>
<dbReference type="InterPro" id="IPR050447">
    <property type="entry name" value="Erg6_SMT_methyltransf"/>
</dbReference>
<dbReference type="PANTHER" id="PTHR44068">
    <property type="entry name" value="ZGC:194242"/>
    <property type="match status" value="1"/>
</dbReference>
<dbReference type="Proteomes" id="UP000177821">
    <property type="component" value="Unassembled WGS sequence"/>
</dbReference>
<dbReference type="EMBL" id="MHCX01000002">
    <property type="protein sequence ID" value="OGY30300.1"/>
    <property type="molecule type" value="Genomic_DNA"/>
</dbReference>
<dbReference type="PANTHER" id="PTHR44068:SF11">
    <property type="entry name" value="GERANYL DIPHOSPHATE 2-C-METHYLTRANSFERASE"/>
    <property type="match status" value="1"/>
</dbReference>
<evidence type="ECO:0000259" key="2">
    <source>
        <dbReference type="Pfam" id="PF08241"/>
    </source>
</evidence>
<dbReference type="CDD" id="cd02440">
    <property type="entry name" value="AdoMet_MTases"/>
    <property type="match status" value="1"/>
</dbReference>
<proteinExistence type="predicted"/>
<name>A0A1G1WSJ6_9BACT</name>
<evidence type="ECO:0000256" key="1">
    <source>
        <dbReference type="ARBA" id="ARBA00022679"/>
    </source>
</evidence>
<comment type="caution">
    <text evidence="3">The sequence shown here is derived from an EMBL/GenBank/DDBJ whole genome shotgun (WGS) entry which is preliminary data.</text>
</comment>
<protein>
    <recommendedName>
        <fullName evidence="2">Methyltransferase type 11 domain-containing protein</fullName>
    </recommendedName>
</protein>